<evidence type="ECO:0000256" key="1">
    <source>
        <dbReference type="SAM" id="MobiDB-lite"/>
    </source>
</evidence>
<feature type="non-terminal residue" evidence="2">
    <location>
        <position position="166"/>
    </location>
</feature>
<dbReference type="SMR" id="Q4RA23"/>
<proteinExistence type="predicted"/>
<reference evidence="2" key="1">
    <citation type="journal article" date="2004" name="Nature">
        <title>Genome duplication in the teleost fish Tetraodon nigroviridis reveals the early vertebrate proto-karyotype.</title>
        <authorList>
            <person name="Jaillon O."/>
            <person name="Aury J.-M."/>
            <person name="Brunet F."/>
            <person name="Petit J.-L."/>
            <person name="Stange-Thomann N."/>
            <person name="Mauceli E."/>
            <person name="Bouneau L."/>
            <person name="Fischer C."/>
            <person name="Ozouf-Costaz C."/>
            <person name="Bernot A."/>
            <person name="Nicaud S."/>
            <person name="Jaffe D."/>
            <person name="Fisher S."/>
            <person name="Lutfalla G."/>
            <person name="Dossat C."/>
            <person name="Segurens B."/>
            <person name="Dasilva C."/>
            <person name="Salanoubat M."/>
            <person name="Levy M."/>
            <person name="Boudet N."/>
            <person name="Castellano S."/>
            <person name="Anthouard V."/>
            <person name="Jubin C."/>
            <person name="Castelli V."/>
            <person name="Katinka M."/>
            <person name="Vacherie B."/>
            <person name="Biemont C."/>
            <person name="Skalli Z."/>
            <person name="Cattolico L."/>
            <person name="Poulain J."/>
            <person name="De Berardinis V."/>
            <person name="Cruaud C."/>
            <person name="Duprat S."/>
            <person name="Brottier P."/>
            <person name="Coutanceau J.-P."/>
            <person name="Gouzy J."/>
            <person name="Parra G."/>
            <person name="Lardier G."/>
            <person name="Chapple C."/>
            <person name="McKernan K.J."/>
            <person name="McEwan P."/>
            <person name="Bosak S."/>
            <person name="Kellis M."/>
            <person name="Volff J.-N."/>
            <person name="Guigo R."/>
            <person name="Zody M.C."/>
            <person name="Mesirov J."/>
            <person name="Lindblad-Toh K."/>
            <person name="Birren B."/>
            <person name="Nusbaum C."/>
            <person name="Kahn D."/>
            <person name="Robinson-Rechavi M."/>
            <person name="Laudet V."/>
            <person name="Schachter V."/>
            <person name="Quetier F."/>
            <person name="Saurin W."/>
            <person name="Scarpelli C."/>
            <person name="Wincker P."/>
            <person name="Lander E.S."/>
            <person name="Weissenbach J."/>
            <person name="Roest Crollius H."/>
        </authorList>
    </citation>
    <scope>NUCLEOTIDE SEQUENCE [LARGE SCALE GENOMIC DNA]</scope>
</reference>
<dbReference type="PDBsum" id="2GPV"/>
<feature type="region of interest" description="Disordered" evidence="1">
    <location>
        <begin position="84"/>
        <end position="138"/>
    </location>
</feature>
<evidence type="ECO:0000313" key="2">
    <source>
        <dbReference type="EMBL" id="CAG14760.1"/>
    </source>
</evidence>
<protein>
    <submittedName>
        <fullName evidence="2">(spotted green pufferfish) hypothetical protein</fullName>
    </submittedName>
</protein>
<name>Q4RA23_TETNG</name>
<dbReference type="KEGG" id="tng:GSTEN00037368G001"/>
<reference evidence="2" key="2">
    <citation type="submission" date="2004-02" db="EMBL/GenBank/DDBJ databases">
        <authorList>
            <consortium name="Genoscope"/>
            <consortium name="Whitehead Institute Centre for Genome Research"/>
        </authorList>
    </citation>
    <scope>NUCLEOTIDE SEQUENCE</scope>
</reference>
<organism evidence="2">
    <name type="scientific">Tetraodon nigroviridis</name>
    <name type="common">Spotted green pufferfish</name>
    <name type="synonym">Chelonodon nigroviridis</name>
    <dbReference type="NCBI Taxonomy" id="99883"/>
    <lineage>
        <taxon>Eukaryota</taxon>
        <taxon>Metazoa</taxon>
        <taxon>Chordata</taxon>
        <taxon>Craniata</taxon>
        <taxon>Vertebrata</taxon>
        <taxon>Euteleostomi</taxon>
        <taxon>Actinopterygii</taxon>
        <taxon>Neopterygii</taxon>
        <taxon>Teleostei</taxon>
        <taxon>Neoteleostei</taxon>
        <taxon>Acanthomorphata</taxon>
        <taxon>Eupercaria</taxon>
        <taxon>Tetraodontiformes</taxon>
        <taxon>Tetradontoidea</taxon>
        <taxon>Tetraodontidae</taxon>
        <taxon>Tetraodon</taxon>
    </lineage>
</organism>
<dbReference type="OrthoDB" id="10258692at2759"/>
<dbReference type="EvolutionaryTrace" id="Q4RA23"/>
<gene>
    <name evidence="2" type="ORF">GSTENG00037368001</name>
</gene>
<accession>Q4RA23</accession>
<feature type="region of interest" description="Disordered" evidence="1">
    <location>
        <begin position="1"/>
        <end position="20"/>
    </location>
</feature>
<feature type="non-terminal residue" evidence="2">
    <location>
        <position position="1"/>
    </location>
</feature>
<dbReference type="AlphaFoldDB" id="Q4RA23"/>
<dbReference type="EMBL" id="CAAE01024640">
    <property type="protein sequence ID" value="CAG14760.1"/>
    <property type="molecule type" value="Genomic_DNA"/>
</dbReference>
<comment type="caution">
    <text evidence="2">The sequence shown here is derived from an EMBL/GenBank/DDBJ whole genome shotgun (WGS) entry which is preliminary data.</text>
</comment>
<sequence length="166" mass="17819">PAPWVSRSPPSSSQPPAFFSKLTDNTSVIVKSKKQEMIKKMTVVCSEGDFSKSGLRTRTGGECRSRPLTEALCCCHLQTQASPERDLQHAGIHNRSRSSGAPPAPAGSPHRRLTPPSSRRPVSVRCHPAPEAPSNSIGLEAIIRKALMGNYDEQSEERAPPQAGAG</sequence>